<name>A0A9N6ZGE9_9VIRU</name>
<organism evidence="2">
    <name type="scientific">Ochrobactrum phage ORM_20</name>
    <dbReference type="NCBI Taxonomy" id="2985243"/>
    <lineage>
        <taxon>Viruses</taxon>
    </lineage>
</organism>
<protein>
    <submittedName>
        <fullName evidence="2">Uncharacterized protein</fullName>
    </submittedName>
</protein>
<dbReference type="EMBL" id="OX359470">
    <property type="protein sequence ID" value="CAI3971099.1"/>
    <property type="molecule type" value="Genomic_DNA"/>
</dbReference>
<keyword evidence="1" id="KW-1133">Transmembrane helix</keyword>
<gene>
    <name evidence="2" type="ORF">ORM20_00050</name>
</gene>
<keyword evidence="1" id="KW-0472">Membrane</keyword>
<proteinExistence type="predicted"/>
<reference evidence="2" key="1">
    <citation type="submission" date="2022-10" db="EMBL/GenBank/DDBJ databases">
        <authorList>
            <person name="Meaden S."/>
        </authorList>
    </citation>
    <scope>NUCLEOTIDE SEQUENCE</scope>
</reference>
<evidence type="ECO:0000256" key="1">
    <source>
        <dbReference type="SAM" id="Phobius"/>
    </source>
</evidence>
<sequence length="97" mass="11645">MKLWLIRKYRSIKWVKLFWNCFAGVLFFCLLTLGFLAIREDAKDLPRRAANRLCQMDGGIMATHDPDRSRFICWNSNQEIFKTYNEDFIEKFEKASR</sequence>
<feature type="transmembrane region" description="Helical" evidence="1">
    <location>
        <begin position="17"/>
        <end position="38"/>
    </location>
</feature>
<keyword evidence="1" id="KW-0812">Transmembrane</keyword>
<accession>A0A9N6ZGE9</accession>
<evidence type="ECO:0000313" key="2">
    <source>
        <dbReference type="EMBL" id="CAI3971099.1"/>
    </source>
</evidence>